<dbReference type="SUPFAM" id="SSF63848">
    <property type="entry name" value="Cell-division inhibitor MinC, C-terminal domain"/>
    <property type="match status" value="1"/>
</dbReference>
<evidence type="ECO:0000256" key="4">
    <source>
        <dbReference type="ARBA" id="ARBA00046874"/>
    </source>
</evidence>
<keyword evidence="1 5" id="KW-0132">Cell division</keyword>
<proteinExistence type="inferred from homology"/>
<evidence type="ECO:0000256" key="1">
    <source>
        <dbReference type="ARBA" id="ARBA00022618"/>
    </source>
</evidence>
<evidence type="ECO:0000313" key="9">
    <source>
        <dbReference type="Proteomes" id="UP001464891"/>
    </source>
</evidence>
<keyword evidence="2 5" id="KW-0717">Septation</keyword>
<reference evidence="8 9" key="1">
    <citation type="submission" date="2022-04" db="EMBL/GenBank/DDBJ databases">
        <title>Positive selection, recombination, and allopatry shape intraspecific diversity of widespread and dominant cyanobacteria.</title>
        <authorList>
            <person name="Wei J."/>
            <person name="Shu W."/>
            <person name="Hu C."/>
        </authorList>
    </citation>
    <scope>NUCLEOTIDE SEQUENCE [LARGE SCALE GENOMIC DNA]</scope>
    <source>
        <strain evidence="8 9">GB2-A4</strain>
    </source>
</reference>
<comment type="subunit">
    <text evidence="4 5">Interacts with MinD and FtsZ.</text>
</comment>
<feature type="region of interest" description="Disordered" evidence="6">
    <location>
        <begin position="1"/>
        <end position="82"/>
    </location>
</feature>
<evidence type="ECO:0000256" key="2">
    <source>
        <dbReference type="ARBA" id="ARBA00023210"/>
    </source>
</evidence>
<comment type="similarity">
    <text evidence="5">Belongs to the MinC family.</text>
</comment>
<dbReference type="PANTHER" id="PTHR34108">
    <property type="entry name" value="SEPTUM SITE-DETERMINING PROTEIN MINC"/>
    <property type="match status" value="1"/>
</dbReference>
<protein>
    <recommendedName>
        <fullName evidence="5">Probable septum site-determining protein MinC</fullName>
    </recommendedName>
</protein>
<name>A0ABV0J1B3_9CYAN</name>
<evidence type="ECO:0000313" key="8">
    <source>
        <dbReference type="EMBL" id="MEP0815552.1"/>
    </source>
</evidence>
<gene>
    <name evidence="5 8" type="primary">minC</name>
    <name evidence="8" type="ORF">NC998_00410</name>
</gene>
<evidence type="ECO:0000259" key="7">
    <source>
        <dbReference type="Pfam" id="PF03775"/>
    </source>
</evidence>
<comment type="function">
    <text evidence="5">Cell division inhibitor that blocks the formation of polar Z ring septums. Rapidly oscillates between the poles of the cell to destabilize FtsZ filaments that have formed before they mature into polar Z rings. Prevents FtsZ polymerization.</text>
</comment>
<feature type="compositionally biased region" description="Low complexity" evidence="6">
    <location>
        <begin position="1"/>
        <end position="17"/>
    </location>
</feature>
<organism evidence="8 9">
    <name type="scientific">Trichocoleus desertorum GB2-A4</name>
    <dbReference type="NCBI Taxonomy" id="2933944"/>
    <lineage>
        <taxon>Bacteria</taxon>
        <taxon>Bacillati</taxon>
        <taxon>Cyanobacteriota</taxon>
        <taxon>Cyanophyceae</taxon>
        <taxon>Leptolyngbyales</taxon>
        <taxon>Trichocoleusaceae</taxon>
        <taxon>Trichocoleus</taxon>
    </lineage>
</organism>
<dbReference type="Pfam" id="PF03775">
    <property type="entry name" value="MinC_C"/>
    <property type="match status" value="1"/>
</dbReference>
<dbReference type="RefSeq" id="WP_190431104.1">
    <property type="nucleotide sequence ID" value="NZ_JAMPKM010000001.1"/>
</dbReference>
<feature type="compositionally biased region" description="Low complexity" evidence="6">
    <location>
        <begin position="25"/>
        <end position="71"/>
    </location>
</feature>
<sequence>MTSDSSNNPIAAPSAAPTQSNAVVTPNPASAGATTTSTAPPLNPTAPAESAAESSVTAGGAVPDAAPDAAAQPGESASPEQPLIKDLQVRFKSEEGQLLLMLPPETETTDPPSPTALTWADLWQQLKQRLSGGDRFWQPGTVVHLIARDRLLDGRQLQAIADALLEVQLQLKRVSTSRRQTAVAAATAGYSVEQQAPVAHLSQPTATPPPALADPLYIQTTVRSGVEIRHPGTIVVLGDINPGSSLIADGDILVWGRLRGVAHAGASGNTQCRIMALQMEPTQLRIAESLARAPEKPPAQYYPEVAYVTSEGIRIARSADFAKTQLLISIQSGQNS</sequence>
<dbReference type="InterPro" id="IPR013033">
    <property type="entry name" value="MinC"/>
</dbReference>
<dbReference type="InterPro" id="IPR005526">
    <property type="entry name" value="Septum_form_inhib_MinC_C"/>
</dbReference>
<dbReference type="HAMAP" id="MF_00267">
    <property type="entry name" value="MinC"/>
    <property type="match status" value="1"/>
</dbReference>
<dbReference type="Gene3D" id="2.160.20.70">
    <property type="match status" value="1"/>
</dbReference>
<evidence type="ECO:0000256" key="3">
    <source>
        <dbReference type="ARBA" id="ARBA00023306"/>
    </source>
</evidence>
<accession>A0ABV0J1B3</accession>
<dbReference type="InterPro" id="IPR016098">
    <property type="entry name" value="CAP/MinC_C"/>
</dbReference>
<dbReference type="NCBIfam" id="NF001778">
    <property type="entry name" value="PRK00513.2-4"/>
    <property type="match status" value="1"/>
</dbReference>
<dbReference type="Proteomes" id="UP001464891">
    <property type="component" value="Unassembled WGS sequence"/>
</dbReference>
<dbReference type="InterPro" id="IPR036145">
    <property type="entry name" value="MinC_C_sf"/>
</dbReference>
<dbReference type="NCBIfam" id="TIGR01222">
    <property type="entry name" value="minC"/>
    <property type="match status" value="1"/>
</dbReference>
<evidence type="ECO:0000256" key="5">
    <source>
        <dbReference type="HAMAP-Rule" id="MF_00267"/>
    </source>
</evidence>
<dbReference type="PANTHER" id="PTHR34108:SF1">
    <property type="entry name" value="SEPTUM SITE-DETERMINING PROTEIN MINC"/>
    <property type="match status" value="1"/>
</dbReference>
<comment type="caution">
    <text evidence="8">The sequence shown here is derived from an EMBL/GenBank/DDBJ whole genome shotgun (WGS) entry which is preliminary data.</text>
</comment>
<evidence type="ECO:0000256" key="6">
    <source>
        <dbReference type="SAM" id="MobiDB-lite"/>
    </source>
</evidence>
<feature type="domain" description="Septum formation inhibitor MinC C-terminal" evidence="7">
    <location>
        <begin position="218"/>
        <end position="314"/>
    </location>
</feature>
<dbReference type="EMBL" id="JAMPKM010000001">
    <property type="protein sequence ID" value="MEP0815552.1"/>
    <property type="molecule type" value="Genomic_DNA"/>
</dbReference>
<keyword evidence="9" id="KW-1185">Reference proteome</keyword>
<keyword evidence="3 5" id="KW-0131">Cell cycle</keyword>